<comment type="caution">
    <text evidence="2">The sequence shown here is derived from an EMBL/GenBank/DDBJ whole genome shotgun (WGS) entry which is preliminary data.</text>
</comment>
<dbReference type="InterPro" id="IPR019618">
    <property type="entry name" value="Spore_germination_GerPA"/>
</dbReference>
<evidence type="ECO:0000256" key="1">
    <source>
        <dbReference type="ARBA" id="ARBA00008103"/>
    </source>
</evidence>
<dbReference type="OrthoDB" id="2691926at2"/>
<dbReference type="Proteomes" id="UP000317036">
    <property type="component" value="Unassembled WGS sequence"/>
</dbReference>
<gene>
    <name evidence="2" type="ORF">FPZ49_12400</name>
</gene>
<organism evidence="2 3">
    <name type="scientific">Paenibacillus cremeus</name>
    <dbReference type="NCBI Taxonomy" id="2163881"/>
    <lineage>
        <taxon>Bacteria</taxon>
        <taxon>Bacillati</taxon>
        <taxon>Bacillota</taxon>
        <taxon>Bacilli</taxon>
        <taxon>Bacillales</taxon>
        <taxon>Paenibacillaceae</taxon>
        <taxon>Paenibacillus</taxon>
    </lineage>
</organism>
<keyword evidence="3" id="KW-1185">Reference proteome</keyword>
<reference evidence="2 3" key="1">
    <citation type="submission" date="2019-07" db="EMBL/GenBank/DDBJ databases">
        <authorList>
            <person name="Kim J."/>
        </authorList>
    </citation>
    <scope>NUCLEOTIDE SEQUENCE [LARGE SCALE GENOMIC DNA]</scope>
    <source>
        <strain evidence="2 3">JC52</strain>
    </source>
</reference>
<evidence type="ECO:0000313" key="2">
    <source>
        <dbReference type="EMBL" id="TVY09539.1"/>
    </source>
</evidence>
<dbReference type="AlphaFoldDB" id="A0A559KBR0"/>
<dbReference type="Pfam" id="PF10676">
    <property type="entry name" value="gerPA"/>
    <property type="match status" value="1"/>
</dbReference>
<comment type="similarity">
    <text evidence="1">Belongs to the GerPA/GerPF family.</text>
</comment>
<proteinExistence type="inferred from homology"/>
<evidence type="ECO:0000313" key="3">
    <source>
        <dbReference type="Proteomes" id="UP000317036"/>
    </source>
</evidence>
<dbReference type="PANTHER" id="PTHR37808:SF1">
    <property type="entry name" value="SPORE GERMINATION PROTEIN-LIKE PROTEIN YDZR"/>
    <property type="match status" value="1"/>
</dbReference>
<accession>A0A559KBR0</accession>
<protein>
    <submittedName>
        <fullName evidence="2">Spore germination protein</fullName>
    </submittedName>
</protein>
<name>A0A559KBR0_9BACL</name>
<dbReference type="RefSeq" id="WP_144847060.1">
    <property type="nucleotide sequence ID" value="NZ_VNJI01000013.1"/>
</dbReference>
<sequence>MPAIIVAPIKITGASGEVTFGDVLQITPKSTSKTNSGAATGSTGDFCVNISVLSFTNTLDADVNDSNNQGNN</sequence>
<dbReference type="EMBL" id="VNJI01000013">
    <property type="protein sequence ID" value="TVY09539.1"/>
    <property type="molecule type" value="Genomic_DNA"/>
</dbReference>
<dbReference type="PANTHER" id="PTHR37808">
    <property type="entry name" value="SPORE GERMINATION PROTEIN-LIKE PROTEIN YDZR-RELATED"/>
    <property type="match status" value="1"/>
</dbReference>